<evidence type="ECO:0000259" key="2">
    <source>
        <dbReference type="Pfam" id="PF04230"/>
    </source>
</evidence>
<protein>
    <submittedName>
        <fullName evidence="3">Polysaccharide pyruvyl transferase CsaB</fullName>
    </submittedName>
</protein>
<dbReference type="Pfam" id="PF04230">
    <property type="entry name" value="PS_pyruv_trans"/>
    <property type="match status" value="1"/>
</dbReference>
<dbReference type="InterPro" id="IPR019896">
    <property type="entry name" value="Polysacch_pyruvyl_Trfase_CsaB"/>
</dbReference>
<accession>A0ABT7KZE0</accession>
<dbReference type="Proteomes" id="UP001235343">
    <property type="component" value="Unassembled WGS sequence"/>
</dbReference>
<dbReference type="InterPro" id="IPR007345">
    <property type="entry name" value="Polysacch_pyruvyl_Trfase"/>
</dbReference>
<proteinExistence type="predicted"/>
<name>A0ABT7KZE0_9BACI</name>
<feature type="domain" description="Polysaccharide pyruvyl transferase" evidence="2">
    <location>
        <begin position="13"/>
        <end position="304"/>
    </location>
</feature>
<keyword evidence="4" id="KW-1185">Reference proteome</keyword>
<dbReference type="EMBL" id="JASTZU010000001">
    <property type="protein sequence ID" value="MDL4838886.1"/>
    <property type="molecule type" value="Genomic_DNA"/>
</dbReference>
<dbReference type="PANTHER" id="PTHR36836">
    <property type="entry name" value="COLANIC ACID BIOSYNTHESIS PROTEIN WCAK"/>
    <property type="match status" value="1"/>
</dbReference>
<dbReference type="GO" id="GO:0016740">
    <property type="term" value="F:transferase activity"/>
    <property type="evidence" value="ECO:0007669"/>
    <property type="project" value="UniProtKB-KW"/>
</dbReference>
<keyword evidence="1" id="KW-0175">Coiled coil</keyword>
<comment type="caution">
    <text evidence="3">The sequence shown here is derived from an EMBL/GenBank/DDBJ whole genome shotgun (WGS) entry which is preliminary data.</text>
</comment>
<keyword evidence="3" id="KW-0808">Transferase</keyword>
<evidence type="ECO:0000313" key="3">
    <source>
        <dbReference type="EMBL" id="MDL4838886.1"/>
    </source>
</evidence>
<dbReference type="RefSeq" id="WP_285929647.1">
    <property type="nucleotide sequence ID" value="NZ_JASTZU010000001.1"/>
</dbReference>
<dbReference type="SUPFAM" id="SSF53756">
    <property type="entry name" value="UDP-Glycosyltransferase/glycogen phosphorylase"/>
    <property type="match status" value="1"/>
</dbReference>
<reference evidence="3 4" key="1">
    <citation type="submission" date="2023-06" db="EMBL/GenBank/DDBJ databases">
        <title>Aquibacillus rhizosphaerae LR5S19.</title>
        <authorList>
            <person name="Sun J.-Q."/>
        </authorList>
    </citation>
    <scope>NUCLEOTIDE SEQUENCE [LARGE SCALE GENOMIC DNA]</scope>
    <source>
        <strain evidence="3 4">LR5S19</strain>
    </source>
</reference>
<organism evidence="3 4">
    <name type="scientific">Aquibacillus rhizosphaerae</name>
    <dbReference type="NCBI Taxonomy" id="3051431"/>
    <lineage>
        <taxon>Bacteria</taxon>
        <taxon>Bacillati</taxon>
        <taxon>Bacillota</taxon>
        <taxon>Bacilli</taxon>
        <taxon>Bacillales</taxon>
        <taxon>Bacillaceae</taxon>
        <taxon>Aquibacillus</taxon>
    </lineage>
</organism>
<dbReference type="PANTHER" id="PTHR36836:SF1">
    <property type="entry name" value="COLANIC ACID BIOSYNTHESIS PROTEIN WCAK"/>
    <property type="match status" value="1"/>
</dbReference>
<evidence type="ECO:0000256" key="1">
    <source>
        <dbReference type="SAM" id="Coils"/>
    </source>
</evidence>
<gene>
    <name evidence="3" type="primary">csaB</name>
    <name evidence="3" type="ORF">QQS35_00160</name>
</gene>
<evidence type="ECO:0000313" key="4">
    <source>
        <dbReference type="Proteomes" id="UP001235343"/>
    </source>
</evidence>
<feature type="coiled-coil region" evidence="1">
    <location>
        <begin position="338"/>
        <end position="369"/>
    </location>
</feature>
<sequence length="371" mass="42181">MKIALSGFYGAGNTGDEAILEAIIDNLNDSLESPEITVLSLNPQETSKRHKVKAVYRAWRRENREKWQVLREADVLISGGGGLLQDTYPTKVIFGPLPYYLLIVFLAKLARTKVMFFSQGIGPVNTNYGKWLMRRFANMADLITVRDSHSKNLLQSLKVTKPETIVTADIVFAFKRKTDNSCFLSLPEKWKNYKDSLVAVSVRPWFGSDDYYDKIADSLDSLIKSDDVYPVFVPMEGIHDIRASKEVIRRMQFGKQCTILDGEFTPNQYLNFIAETKLLIGMRLHALIFATICHVPHIGISYDPKVESLLKRNGLWDYSFLLEDIDSNQLAENAHSILNNTAEARANLKVSAESLRKEALRNIELLKENFH</sequence>
<dbReference type="NCBIfam" id="TIGR03609">
    <property type="entry name" value="S_layer_CsaB"/>
    <property type="match status" value="1"/>
</dbReference>